<accession>A0A543JEI7</accession>
<evidence type="ECO:0000256" key="2">
    <source>
        <dbReference type="SAM" id="SignalP"/>
    </source>
</evidence>
<evidence type="ECO:0000256" key="1">
    <source>
        <dbReference type="SAM" id="MobiDB-lite"/>
    </source>
</evidence>
<sequence>MRTVQRRFTKIGAAVALASVALLVAGCGTGPSHVGSAAIVGDTVLPLEQVQQRLDVVLEKEPEARKLHDQRKLDQVARQLVTLGVQHELIEQAARREGVSVSEEAVTESVEQAGGAEAASQNTVYDATTFRERAKDQLLLVELARKYVDRMEVTFDYFFVKDNAEAVEKAKQVAADPAKMAGFVADAPRSAEGQTLSKEGQRVRSADSPQAAQSPLFGVPAGTVVAFAPDPSSAQWIVAYVTDRKTDVRPSGESSTEQLTPQLLEQIGLRLVHTLAGEPEIQVNPRYGVWDGTAISLAAGEGELSGYQATARARQKS</sequence>
<gene>
    <name evidence="3" type="ORF">FHX81_3584</name>
</gene>
<dbReference type="PROSITE" id="PS51257">
    <property type="entry name" value="PROKAR_LIPOPROTEIN"/>
    <property type="match status" value="1"/>
</dbReference>
<dbReference type="Proteomes" id="UP000316628">
    <property type="component" value="Unassembled WGS sequence"/>
</dbReference>
<dbReference type="RefSeq" id="WP_141979214.1">
    <property type="nucleotide sequence ID" value="NZ_VFPP01000001.1"/>
</dbReference>
<name>A0A543JEI7_9PSEU</name>
<keyword evidence="4" id="KW-1185">Reference proteome</keyword>
<dbReference type="Pfam" id="PF13624">
    <property type="entry name" value="SurA_N_3"/>
    <property type="match status" value="1"/>
</dbReference>
<comment type="caution">
    <text evidence="3">The sequence shown here is derived from an EMBL/GenBank/DDBJ whole genome shotgun (WGS) entry which is preliminary data.</text>
</comment>
<feature type="region of interest" description="Disordered" evidence="1">
    <location>
        <begin position="188"/>
        <end position="212"/>
    </location>
</feature>
<dbReference type="AlphaFoldDB" id="A0A543JEI7"/>
<dbReference type="SUPFAM" id="SSF109998">
    <property type="entry name" value="Triger factor/SurA peptide-binding domain-like"/>
    <property type="match status" value="1"/>
</dbReference>
<evidence type="ECO:0000313" key="3">
    <source>
        <dbReference type="EMBL" id="TQM81222.1"/>
    </source>
</evidence>
<feature type="chain" id="PRO_5038349281" evidence="2">
    <location>
        <begin position="26"/>
        <end position="317"/>
    </location>
</feature>
<keyword evidence="2" id="KW-0732">Signal</keyword>
<dbReference type="EMBL" id="VFPP01000001">
    <property type="protein sequence ID" value="TQM81222.1"/>
    <property type="molecule type" value="Genomic_DNA"/>
</dbReference>
<protein>
    <submittedName>
        <fullName evidence="3">SurA-like protein</fullName>
    </submittedName>
</protein>
<organism evidence="3 4">
    <name type="scientific">Saccharothrix saharensis</name>
    <dbReference type="NCBI Taxonomy" id="571190"/>
    <lineage>
        <taxon>Bacteria</taxon>
        <taxon>Bacillati</taxon>
        <taxon>Actinomycetota</taxon>
        <taxon>Actinomycetes</taxon>
        <taxon>Pseudonocardiales</taxon>
        <taxon>Pseudonocardiaceae</taxon>
        <taxon>Saccharothrix</taxon>
    </lineage>
</organism>
<feature type="signal peptide" evidence="2">
    <location>
        <begin position="1"/>
        <end position="25"/>
    </location>
</feature>
<dbReference type="Gene3D" id="1.10.4030.10">
    <property type="entry name" value="Porin chaperone SurA, peptide-binding domain"/>
    <property type="match status" value="1"/>
</dbReference>
<dbReference type="InterPro" id="IPR027304">
    <property type="entry name" value="Trigger_fact/SurA_dom_sf"/>
</dbReference>
<dbReference type="OrthoDB" id="5175106at2"/>
<reference evidence="3 4" key="1">
    <citation type="submission" date="2019-06" db="EMBL/GenBank/DDBJ databases">
        <title>Sequencing the genomes of 1000 actinobacteria strains.</title>
        <authorList>
            <person name="Klenk H.-P."/>
        </authorList>
    </citation>
    <scope>NUCLEOTIDE SEQUENCE [LARGE SCALE GENOMIC DNA]</scope>
    <source>
        <strain evidence="3 4">DSM 45456</strain>
    </source>
</reference>
<evidence type="ECO:0000313" key="4">
    <source>
        <dbReference type="Proteomes" id="UP000316628"/>
    </source>
</evidence>
<proteinExistence type="predicted"/>